<evidence type="ECO:0000256" key="5">
    <source>
        <dbReference type="ARBA" id="ARBA00022737"/>
    </source>
</evidence>
<evidence type="ECO:0000256" key="4">
    <source>
        <dbReference type="ARBA" id="ARBA00022694"/>
    </source>
</evidence>
<comment type="caution">
    <text evidence="8">The sequence shown here is derived from an EMBL/GenBank/DDBJ whole genome shotgun (WGS) entry which is preliminary data.</text>
</comment>
<dbReference type="AlphaFoldDB" id="A0A642UZ43"/>
<gene>
    <name evidence="8" type="ORF">DIURU_000141</name>
</gene>
<dbReference type="InterPro" id="IPR001680">
    <property type="entry name" value="WD40_rpt"/>
</dbReference>
<evidence type="ECO:0000256" key="3">
    <source>
        <dbReference type="ARBA" id="ARBA00022574"/>
    </source>
</evidence>
<dbReference type="Proteomes" id="UP000449547">
    <property type="component" value="Unassembled WGS sequence"/>
</dbReference>
<keyword evidence="2" id="KW-0963">Cytoplasm</keyword>
<dbReference type="Pfam" id="PF00400">
    <property type="entry name" value="WD40"/>
    <property type="match status" value="3"/>
</dbReference>
<dbReference type="RefSeq" id="XP_034015086.1">
    <property type="nucleotide sequence ID" value="XM_034153950.1"/>
</dbReference>
<keyword evidence="9" id="KW-1185">Reference proteome</keyword>
<proteinExistence type="inferred from homology"/>
<dbReference type="PROSITE" id="PS50294">
    <property type="entry name" value="WD_REPEATS_REGION"/>
    <property type="match status" value="1"/>
</dbReference>
<organism evidence="8 9">
    <name type="scientific">Diutina rugosa</name>
    <name type="common">Yeast</name>
    <name type="synonym">Candida rugosa</name>
    <dbReference type="NCBI Taxonomy" id="5481"/>
    <lineage>
        <taxon>Eukaryota</taxon>
        <taxon>Fungi</taxon>
        <taxon>Dikarya</taxon>
        <taxon>Ascomycota</taxon>
        <taxon>Saccharomycotina</taxon>
        <taxon>Pichiomycetes</taxon>
        <taxon>Debaryomycetaceae</taxon>
        <taxon>Diutina</taxon>
    </lineage>
</organism>
<evidence type="ECO:0000256" key="7">
    <source>
        <dbReference type="PROSITE-ProRule" id="PRU00221"/>
    </source>
</evidence>
<dbReference type="Gene3D" id="2.130.10.10">
    <property type="entry name" value="YVTN repeat-like/Quinoprotein amine dehydrogenase"/>
    <property type="match status" value="5"/>
</dbReference>
<dbReference type="PANTHER" id="PTHR14344:SF3">
    <property type="entry name" value="WD REPEAT-CONTAINING PROTEIN 6"/>
    <property type="match status" value="1"/>
</dbReference>
<dbReference type="PANTHER" id="PTHR14344">
    <property type="entry name" value="WD REPEAT PROTEIN"/>
    <property type="match status" value="1"/>
</dbReference>
<dbReference type="InterPro" id="IPR051973">
    <property type="entry name" value="tRNA_Anticodon_Mtase-Reg"/>
</dbReference>
<dbReference type="SMART" id="SM00320">
    <property type="entry name" value="WD40"/>
    <property type="match status" value="9"/>
</dbReference>
<feature type="repeat" description="WD" evidence="7">
    <location>
        <begin position="226"/>
        <end position="265"/>
    </location>
</feature>
<dbReference type="OrthoDB" id="66881at2759"/>
<dbReference type="EMBL" id="SWFT01000005">
    <property type="protein sequence ID" value="KAA8908598.1"/>
    <property type="molecule type" value="Genomic_DNA"/>
</dbReference>
<evidence type="ECO:0000256" key="6">
    <source>
        <dbReference type="ARBA" id="ARBA00038255"/>
    </source>
</evidence>
<comment type="similarity">
    <text evidence="6">Belongs to the WD repeat WDR6 family.</text>
</comment>
<dbReference type="OMA" id="GGAHRQW"/>
<dbReference type="SUPFAM" id="SSF50978">
    <property type="entry name" value="WD40 repeat-like"/>
    <property type="match status" value="2"/>
</dbReference>
<dbReference type="VEuPathDB" id="FungiDB:DIURU_000141"/>
<evidence type="ECO:0000256" key="1">
    <source>
        <dbReference type="ARBA" id="ARBA00004496"/>
    </source>
</evidence>
<evidence type="ECO:0000313" key="9">
    <source>
        <dbReference type="Proteomes" id="UP000449547"/>
    </source>
</evidence>
<keyword evidence="3 7" id="KW-0853">WD repeat</keyword>
<dbReference type="GO" id="GO:0030488">
    <property type="term" value="P:tRNA methylation"/>
    <property type="evidence" value="ECO:0007669"/>
    <property type="project" value="TreeGrafter"/>
</dbReference>
<keyword evidence="4" id="KW-0819">tRNA processing</keyword>
<feature type="repeat" description="WD" evidence="7">
    <location>
        <begin position="184"/>
        <end position="225"/>
    </location>
</feature>
<dbReference type="InterPro" id="IPR015943">
    <property type="entry name" value="WD40/YVTN_repeat-like_dom_sf"/>
</dbReference>
<evidence type="ECO:0000313" key="8">
    <source>
        <dbReference type="EMBL" id="KAA8908598.1"/>
    </source>
</evidence>
<reference evidence="8 9" key="1">
    <citation type="submission" date="2019-07" db="EMBL/GenBank/DDBJ databases">
        <title>Genome assembly of two rare yeast pathogens: Diutina rugosa and Trichomonascus ciferrii.</title>
        <authorList>
            <person name="Mixao V."/>
            <person name="Saus E."/>
            <person name="Hansen A."/>
            <person name="Lass-Flor C."/>
            <person name="Gabaldon T."/>
        </authorList>
    </citation>
    <scope>NUCLEOTIDE SEQUENCE [LARGE SCALE GENOMIC DNA]</scope>
    <source>
        <strain evidence="8 9">CBS 613</strain>
    </source>
</reference>
<dbReference type="GO" id="GO:0005737">
    <property type="term" value="C:cytoplasm"/>
    <property type="evidence" value="ECO:0007669"/>
    <property type="project" value="UniProtKB-SubCell"/>
</dbReference>
<accession>A0A642UZ43</accession>
<protein>
    <submittedName>
        <fullName evidence="8">Uncharacterized protein</fullName>
    </submittedName>
</protein>
<dbReference type="GeneID" id="54778794"/>
<comment type="subcellular location">
    <subcellularLocation>
        <location evidence="1">Cytoplasm</location>
    </subcellularLocation>
</comment>
<dbReference type="PROSITE" id="PS50082">
    <property type="entry name" value="WD_REPEATS_2"/>
    <property type="match status" value="2"/>
</dbReference>
<dbReference type="InterPro" id="IPR036322">
    <property type="entry name" value="WD40_repeat_dom_sf"/>
</dbReference>
<name>A0A642UZ43_DIURU</name>
<evidence type="ECO:0000256" key="2">
    <source>
        <dbReference type="ARBA" id="ARBA00022490"/>
    </source>
</evidence>
<keyword evidence="5" id="KW-0677">Repeat</keyword>
<sequence length="956" mass="104557">MANPISSVAEAAILPYAHYGPVTAVKFTGDYLLCGYGPILKVFQGSSGVEVASHQVFHRNKIHHIGVSPSDNVIIVGARSYVVSTLTQLMQPKLTVAEKLANEWIICGEFVGENQVALLNSHNTVMTINTNTYKVESVRHCLEKSILYSGSIAFVENKPVVAAGTVMDGVIVWDLGSGAIIHRLQDHEGSIFGVQISGDGTQIVSCSDDRSVKLYDYKSGTLKASGWGHGSRIWGLRFCQDFIVSAGEDCSVRLWQYSEGNDELQAVHVMEHVHSGKHIWAVDAVDHSATIATGGADGKVRFHHINEVMATEFNTTEISMEALAEDDSIKEYALAAQGMVAVTVKGHMLAVKHLQLIPIVDSDDWVSKLNNFALVESLEPLSVAVVCSRSGELAVIDTVEMEVVKTIDNLLIPGDKVVNMVAYSDGNTHLVVLVSPNPHSDLVVVQFTSATNYKVYKLQKPSSPFTVSAVAYINNHLVVGGRQVSLAVYSLNETAPKEVYRRVSAGDTITSISAITPELALITVRDGTYMVGSVSADGQLSIIHQNKLARGFIEGGYWDHELNHLILYGFKSSYFYIWDETTHCELMAHTCGGVHRKWRVRKESGRKQWQFVYTNKSTVYQRQFTQENQPGLVHQGTHGREIRDICWQNDVVVTASEDATVKFSTYDSQTHQLTEHWTMNNHVSGLQRCKFIGKDLVASSAANEEFIVWQLSRQGPVITVKEVARLPPSADIPDLRIMDFATVEYGDGQLLVATVYSDSAIKVWRFDVATTKFDLVCSGVYTTCCILQVEFIRLGDAHKLHLMIGATDGHVAVWDINHLPKDLGAMVVKQQIHQNGIKAWHLIPHGSGYWLVTGGDDNALAVSRLQLQQTQLQLESASFIADAASSTITGIAGLQGHEVVVTSVDQIVRRWQLDGTGHLRCASARYTTVADTGCCCSGGSGTVMVAGAGVSVFNCI</sequence>